<proteinExistence type="predicted"/>
<protein>
    <submittedName>
        <fullName evidence="1">Unannotated protein</fullName>
    </submittedName>
</protein>
<reference evidence="1" key="1">
    <citation type="submission" date="2020-05" db="EMBL/GenBank/DDBJ databases">
        <authorList>
            <person name="Chiriac C."/>
            <person name="Salcher M."/>
            <person name="Ghai R."/>
            <person name="Kavagutti S V."/>
        </authorList>
    </citation>
    <scope>NUCLEOTIDE SEQUENCE</scope>
</reference>
<evidence type="ECO:0000313" key="1">
    <source>
        <dbReference type="EMBL" id="CAB4809140.1"/>
    </source>
</evidence>
<name>A0A6J6YIB7_9ZZZZ</name>
<sequence length="198" mass="20783">MGGVAAFDIGAKRPTLDGLAQNDGGRPAAEVVDGGHIRGIELVIVVPTAREVEQIVVGQVRDHLAQPWVGAKEVLANEVAIFDRVTLKLAVDGVVHLIEQHAVGVGGQQVVPLGSPDHLDHVPAGTAERGLEFLDDLAVAAHGTIESLQVAVDHEDQVVELLSARQRNRPERFGFVALTVAQKCPHAALAGVVKASVV</sequence>
<dbReference type="EMBL" id="CAFAAI010000275">
    <property type="protein sequence ID" value="CAB4809140.1"/>
    <property type="molecule type" value="Genomic_DNA"/>
</dbReference>
<dbReference type="AlphaFoldDB" id="A0A6J6YIB7"/>
<accession>A0A6J6YIB7</accession>
<gene>
    <name evidence="1" type="ORF">UFOPK2992_01459</name>
</gene>
<organism evidence="1">
    <name type="scientific">freshwater metagenome</name>
    <dbReference type="NCBI Taxonomy" id="449393"/>
    <lineage>
        <taxon>unclassified sequences</taxon>
        <taxon>metagenomes</taxon>
        <taxon>ecological metagenomes</taxon>
    </lineage>
</organism>